<protein>
    <recommendedName>
        <fullName evidence="1">DUF6879 domain-containing protein</fullName>
    </recommendedName>
</protein>
<evidence type="ECO:0000313" key="2">
    <source>
        <dbReference type="EMBL" id="WTU77357.1"/>
    </source>
</evidence>
<dbReference type="PROSITE" id="PS51257">
    <property type="entry name" value="PROKAR_LIPOPROTEIN"/>
    <property type="match status" value="1"/>
</dbReference>
<sequence length="250" mass="28047">MARNLRFNGTGSGGTGCPSVHEDLDSREVIVHGPPLADPEDVAQLQHLSAGEVAIIVPRELLVDWAPKDATREAKIIDLDEFEHLFRTFKYTAWRLETRSRYASDEGTETYRQFIETGAAQWDPEDPYCGLIAPQTAQGKRVERVRIVDNPPTVGQLYLMDNAKRNSSLGEDIRILGREDAARLQLPSEDAWLFDSRLLAVLHFDQADNLVDVEMITEPAEVVRWTRARDAAWHHAAPYERFAAGLAAGE</sequence>
<organism evidence="2">
    <name type="scientific">Streptomyces sp. NBC_00049</name>
    <dbReference type="NCBI Taxonomy" id="2903617"/>
    <lineage>
        <taxon>Bacteria</taxon>
        <taxon>Bacillati</taxon>
        <taxon>Actinomycetota</taxon>
        <taxon>Actinomycetes</taxon>
        <taxon>Kitasatosporales</taxon>
        <taxon>Streptomycetaceae</taxon>
        <taxon>Streptomyces</taxon>
    </lineage>
</organism>
<feature type="domain" description="DUF6879" evidence="1">
    <location>
        <begin position="80"/>
        <end position="243"/>
    </location>
</feature>
<dbReference type="AlphaFoldDB" id="A0AAU2K030"/>
<dbReference type="Pfam" id="PF21806">
    <property type="entry name" value="DUF6879"/>
    <property type="match status" value="1"/>
</dbReference>
<proteinExistence type="predicted"/>
<dbReference type="EMBL" id="CP108264">
    <property type="protein sequence ID" value="WTU77357.1"/>
    <property type="molecule type" value="Genomic_DNA"/>
</dbReference>
<dbReference type="InterPro" id="IPR049244">
    <property type="entry name" value="DUF6879"/>
</dbReference>
<evidence type="ECO:0000259" key="1">
    <source>
        <dbReference type="Pfam" id="PF21806"/>
    </source>
</evidence>
<name>A0AAU2K030_9ACTN</name>
<reference evidence="2" key="1">
    <citation type="submission" date="2022-10" db="EMBL/GenBank/DDBJ databases">
        <title>The complete genomes of actinobacterial strains from the NBC collection.</title>
        <authorList>
            <person name="Joergensen T.S."/>
            <person name="Alvarez Arevalo M."/>
            <person name="Sterndorff E.B."/>
            <person name="Faurdal D."/>
            <person name="Vuksanovic O."/>
            <person name="Mourched A.-S."/>
            <person name="Charusanti P."/>
            <person name="Shaw S."/>
            <person name="Blin K."/>
            <person name="Weber T."/>
        </authorList>
    </citation>
    <scope>NUCLEOTIDE SEQUENCE</scope>
    <source>
        <strain evidence="2">NBC_00049</strain>
    </source>
</reference>
<gene>
    <name evidence="2" type="ORF">OG327_30760</name>
</gene>
<accession>A0AAU2K030</accession>